<sequence length="501" mass="54804">MMDSILDSLTAEKLYPTNLLDLEELSDGDFLTNVPFSGDQMDDFSSELFSSFFDDHLLERPLLSDRPSPLHMDMDDSSPDIQAEHSYSLSEDSAPQSPALSIKMDQESEFEWSFSQDLSAILVKQEEPDVGQRLDPQPLVLSPAPPHRGSPWKQTEPIQDSVKPVAIKDEPREIGQYLSLPSDDALQLPPTPPSSNHGDSDGSLPPSSPHLALPPSSPQPQQRPGGRASSSSSSSSSSTAISSSPLLTAPHKLQGSGPLLLTEEEKRTLVAEGYPVPNKLPLTKSEEKALKRVRRKIKNKISAQESRRKKKEYVECLEKKVESYTSENSDLWRKVENLETANRSLLQQLQKLQSLVSGKVVPRSCKMASTQTGTCLMMVAVCFVLVLGSFSPCLSPLSFLTHTSALSSSSSSSSSSHPSSSPPLPSADLYTTSQVRSRSLLFYNEGAPLEESLVASEGERLQSESHIQTSRYTAEAHSSNQTTGPELDRRETKPEGVSEII</sequence>
<dbReference type="GO" id="GO:0035497">
    <property type="term" value="F:cAMP response element binding"/>
    <property type="evidence" value="ECO:0007669"/>
    <property type="project" value="TreeGrafter"/>
</dbReference>
<evidence type="ECO:0000256" key="2">
    <source>
        <dbReference type="ARBA" id="ARBA00004648"/>
    </source>
</evidence>
<dbReference type="GO" id="GO:0005789">
    <property type="term" value="C:endoplasmic reticulum membrane"/>
    <property type="evidence" value="ECO:0007669"/>
    <property type="project" value="UniProtKB-SubCell"/>
</dbReference>
<comment type="subcellular location">
    <subcellularLocation>
        <location evidence="2">Endoplasmic reticulum membrane</location>
        <topology evidence="2">Single-pass type II membrane protein</topology>
    </subcellularLocation>
    <subcellularLocation>
        <location evidence="1">Nucleus</location>
    </subcellularLocation>
</comment>
<evidence type="ECO:0000259" key="11">
    <source>
        <dbReference type="PROSITE" id="PS50217"/>
    </source>
</evidence>
<evidence type="ECO:0000256" key="10">
    <source>
        <dbReference type="SAM" id="MobiDB-lite"/>
    </source>
</evidence>
<protein>
    <submittedName>
        <fullName evidence="13">Cyclic AMP-responsive element-binding protein 3-like protein 1</fullName>
    </submittedName>
</protein>
<dbReference type="KEGG" id="cgob:115019267"/>
<evidence type="ECO:0000256" key="6">
    <source>
        <dbReference type="ARBA" id="ARBA00023159"/>
    </source>
</evidence>
<feature type="compositionally biased region" description="Polar residues" evidence="10">
    <location>
        <begin position="464"/>
        <end position="484"/>
    </location>
</feature>
<dbReference type="GO" id="GO:0000981">
    <property type="term" value="F:DNA-binding transcription factor activity, RNA polymerase II-specific"/>
    <property type="evidence" value="ECO:0007669"/>
    <property type="project" value="TreeGrafter"/>
</dbReference>
<dbReference type="AlphaFoldDB" id="A0A6J2R5K8"/>
<feature type="compositionally biased region" description="Low complexity" evidence="10">
    <location>
        <begin position="408"/>
        <end position="419"/>
    </location>
</feature>
<dbReference type="OrthoDB" id="674948at2759"/>
<dbReference type="GO" id="GO:0005634">
    <property type="term" value="C:nucleus"/>
    <property type="evidence" value="ECO:0007669"/>
    <property type="project" value="UniProtKB-SubCell"/>
</dbReference>
<evidence type="ECO:0000256" key="5">
    <source>
        <dbReference type="ARBA" id="ARBA00023125"/>
    </source>
</evidence>
<dbReference type="InParanoid" id="A0A6J2R5K8"/>
<keyword evidence="8" id="KW-0834">Unfolded protein response</keyword>
<feature type="region of interest" description="Disordered" evidence="10">
    <location>
        <begin position="182"/>
        <end position="254"/>
    </location>
</feature>
<feature type="region of interest" description="Disordered" evidence="10">
    <location>
        <begin position="408"/>
        <end position="429"/>
    </location>
</feature>
<dbReference type="Pfam" id="PF00170">
    <property type="entry name" value="bZIP_1"/>
    <property type="match status" value="1"/>
</dbReference>
<dbReference type="FunCoup" id="A0A6J2R5K8">
    <property type="interactions" value="448"/>
</dbReference>
<keyword evidence="5" id="KW-0238">DNA-binding</keyword>
<evidence type="ECO:0000313" key="13">
    <source>
        <dbReference type="RefSeq" id="XP_029304610.1"/>
    </source>
</evidence>
<evidence type="ECO:0000313" key="12">
    <source>
        <dbReference type="Proteomes" id="UP000504630"/>
    </source>
</evidence>
<feature type="compositionally biased region" description="Low complexity" evidence="10">
    <location>
        <begin position="201"/>
        <end position="244"/>
    </location>
</feature>
<dbReference type="GO" id="GO:0006986">
    <property type="term" value="P:response to unfolded protein"/>
    <property type="evidence" value="ECO:0007669"/>
    <property type="project" value="UniProtKB-KW"/>
</dbReference>
<dbReference type="InterPro" id="IPR004827">
    <property type="entry name" value="bZIP"/>
</dbReference>
<dbReference type="InterPro" id="IPR046347">
    <property type="entry name" value="bZIP_sf"/>
</dbReference>
<comment type="similarity">
    <text evidence="3">Belongs to the bZIP family. ATF subfamily.</text>
</comment>
<dbReference type="FunFam" id="1.20.5.170:FF:000054">
    <property type="entry name" value="Cyclic AMP-responsive element-binding protein 3-like 2"/>
    <property type="match status" value="1"/>
</dbReference>
<dbReference type="CDD" id="cd14689">
    <property type="entry name" value="bZIP_CREB3"/>
    <property type="match status" value="1"/>
</dbReference>
<dbReference type="SUPFAM" id="SSF57959">
    <property type="entry name" value="Leucine zipper domain"/>
    <property type="match status" value="1"/>
</dbReference>
<keyword evidence="9" id="KW-0539">Nucleus</keyword>
<dbReference type="PROSITE" id="PS00036">
    <property type="entry name" value="BZIP_BASIC"/>
    <property type="match status" value="1"/>
</dbReference>
<dbReference type="SMART" id="SM00338">
    <property type="entry name" value="BRLZ"/>
    <property type="match status" value="1"/>
</dbReference>
<evidence type="ECO:0000256" key="9">
    <source>
        <dbReference type="ARBA" id="ARBA00023242"/>
    </source>
</evidence>
<feature type="region of interest" description="Disordered" evidence="10">
    <location>
        <begin position="132"/>
        <end position="166"/>
    </location>
</feature>
<evidence type="ECO:0000256" key="7">
    <source>
        <dbReference type="ARBA" id="ARBA00023163"/>
    </source>
</evidence>
<feature type="domain" description="BZIP" evidence="11">
    <location>
        <begin position="289"/>
        <end position="352"/>
    </location>
</feature>
<evidence type="ECO:0000256" key="4">
    <source>
        <dbReference type="ARBA" id="ARBA00023015"/>
    </source>
</evidence>
<evidence type="ECO:0000256" key="1">
    <source>
        <dbReference type="ARBA" id="ARBA00004123"/>
    </source>
</evidence>
<dbReference type="Gene3D" id="1.20.5.170">
    <property type="match status" value="1"/>
</dbReference>
<dbReference type="PANTHER" id="PTHR46004">
    <property type="entry name" value="CYCLIC AMP RESPONSE ELEMENT-BINDING PROTEIN A"/>
    <property type="match status" value="1"/>
</dbReference>
<feature type="compositionally biased region" description="Basic and acidic residues" evidence="10">
    <location>
        <begin position="486"/>
        <end position="501"/>
    </location>
</feature>
<feature type="compositionally biased region" description="Polar residues" evidence="10">
    <location>
        <begin position="85"/>
        <end position="99"/>
    </location>
</feature>
<organism evidence="12 13">
    <name type="scientific">Cottoperca gobio</name>
    <name type="common">Frogmouth</name>
    <name type="synonym">Aphritis gobio</name>
    <dbReference type="NCBI Taxonomy" id="56716"/>
    <lineage>
        <taxon>Eukaryota</taxon>
        <taxon>Metazoa</taxon>
        <taxon>Chordata</taxon>
        <taxon>Craniata</taxon>
        <taxon>Vertebrata</taxon>
        <taxon>Euteleostomi</taxon>
        <taxon>Actinopterygii</taxon>
        <taxon>Neopterygii</taxon>
        <taxon>Teleostei</taxon>
        <taxon>Neoteleostei</taxon>
        <taxon>Acanthomorphata</taxon>
        <taxon>Eupercaria</taxon>
        <taxon>Perciformes</taxon>
        <taxon>Notothenioidei</taxon>
        <taxon>Bovichtidae</taxon>
        <taxon>Cottoperca</taxon>
    </lineage>
</organism>
<dbReference type="PROSITE" id="PS50217">
    <property type="entry name" value="BZIP"/>
    <property type="match status" value="1"/>
</dbReference>
<reference evidence="13" key="1">
    <citation type="submission" date="2025-08" db="UniProtKB">
        <authorList>
            <consortium name="RefSeq"/>
        </authorList>
    </citation>
    <scope>IDENTIFICATION</scope>
</reference>
<proteinExistence type="inferred from homology"/>
<keyword evidence="4" id="KW-0805">Transcription regulation</keyword>
<dbReference type="CTD" id="90993"/>
<keyword evidence="6" id="KW-0010">Activator</keyword>
<feature type="region of interest" description="Disordered" evidence="10">
    <location>
        <begin position="453"/>
        <end position="501"/>
    </location>
</feature>
<dbReference type="RefSeq" id="XP_029304610.1">
    <property type="nucleotide sequence ID" value="XM_029448750.1"/>
</dbReference>
<dbReference type="PANTHER" id="PTHR46004:SF1">
    <property type="entry name" value="CYCLIC AMP-RESPONSIVE ELEMENT-BINDING PROTEIN 3-LIKE PROTEIN 1"/>
    <property type="match status" value="1"/>
</dbReference>
<name>A0A6J2R5K8_COTGO</name>
<dbReference type="GeneID" id="115019267"/>
<feature type="region of interest" description="Disordered" evidence="10">
    <location>
        <begin position="64"/>
        <end position="99"/>
    </location>
</feature>
<keyword evidence="7" id="KW-0804">Transcription</keyword>
<dbReference type="Proteomes" id="UP000504630">
    <property type="component" value="Chromosome 2"/>
</dbReference>
<evidence type="ECO:0000256" key="8">
    <source>
        <dbReference type="ARBA" id="ARBA00023230"/>
    </source>
</evidence>
<accession>A0A6J2R5K8</accession>
<keyword evidence="12" id="KW-1185">Reference proteome</keyword>
<evidence type="ECO:0000256" key="3">
    <source>
        <dbReference type="ARBA" id="ARBA00009050"/>
    </source>
</evidence>
<gene>
    <name evidence="13" type="primary">creb3l1</name>
</gene>